<evidence type="ECO:0000313" key="1">
    <source>
        <dbReference type="EMBL" id="KAK9101644.1"/>
    </source>
</evidence>
<sequence>MKCLFMYINNSTVKSSSASSLYIRDPWREGLIMAALMRSPSVSSIVIQAGPIDQKGRNKILMVYNSQVHTKRISSSALLIRSSIENKIFEDQASGIICYKNESGEIICEGYDEGPRLHRKVSSNSYQEREAQIINILEQSWLQIIDEDGLRQARKSFAAIEGFDWKALKDTH</sequence>
<proteinExistence type="predicted"/>
<organism evidence="1 2">
    <name type="scientific">Stephania cephalantha</name>
    <dbReference type="NCBI Taxonomy" id="152367"/>
    <lineage>
        <taxon>Eukaryota</taxon>
        <taxon>Viridiplantae</taxon>
        <taxon>Streptophyta</taxon>
        <taxon>Embryophyta</taxon>
        <taxon>Tracheophyta</taxon>
        <taxon>Spermatophyta</taxon>
        <taxon>Magnoliopsida</taxon>
        <taxon>Ranunculales</taxon>
        <taxon>Menispermaceae</taxon>
        <taxon>Menispermoideae</taxon>
        <taxon>Cissampelideae</taxon>
        <taxon>Stephania</taxon>
    </lineage>
</organism>
<accession>A0AAP0EYG0</accession>
<reference evidence="1 2" key="1">
    <citation type="submission" date="2024-01" db="EMBL/GenBank/DDBJ databases">
        <title>Genome assemblies of Stephania.</title>
        <authorList>
            <person name="Yang L."/>
        </authorList>
    </citation>
    <scope>NUCLEOTIDE SEQUENCE [LARGE SCALE GENOMIC DNA]</scope>
    <source>
        <strain evidence="1">JXDWG</strain>
        <tissue evidence="1">Leaf</tissue>
    </source>
</reference>
<dbReference type="AlphaFoldDB" id="A0AAP0EYG0"/>
<keyword evidence="2" id="KW-1185">Reference proteome</keyword>
<dbReference type="EMBL" id="JBBNAG010000010">
    <property type="protein sequence ID" value="KAK9101644.1"/>
    <property type="molecule type" value="Genomic_DNA"/>
</dbReference>
<comment type="caution">
    <text evidence="1">The sequence shown here is derived from an EMBL/GenBank/DDBJ whole genome shotgun (WGS) entry which is preliminary data.</text>
</comment>
<gene>
    <name evidence="1" type="ORF">Scep_025074</name>
</gene>
<dbReference type="PANTHER" id="PTHR34206">
    <property type="entry name" value="OS06G0193300 PROTEIN"/>
    <property type="match status" value="1"/>
</dbReference>
<dbReference type="PANTHER" id="PTHR34206:SF1">
    <property type="entry name" value="OS10G0390701 PROTEIN"/>
    <property type="match status" value="1"/>
</dbReference>
<evidence type="ECO:0000313" key="2">
    <source>
        <dbReference type="Proteomes" id="UP001419268"/>
    </source>
</evidence>
<name>A0AAP0EYG0_9MAGN</name>
<dbReference type="Proteomes" id="UP001419268">
    <property type="component" value="Unassembled WGS sequence"/>
</dbReference>
<protein>
    <submittedName>
        <fullName evidence="1">Uncharacterized protein</fullName>
    </submittedName>
</protein>